<reference evidence="5" key="1">
    <citation type="journal article" date="2019" name="Int. J. Syst. Evol. Microbiol.">
        <title>The Global Catalogue of Microorganisms (GCM) 10K type strain sequencing project: providing services to taxonomists for standard genome sequencing and annotation.</title>
        <authorList>
            <consortium name="The Broad Institute Genomics Platform"/>
            <consortium name="The Broad Institute Genome Sequencing Center for Infectious Disease"/>
            <person name="Wu L."/>
            <person name="Ma J."/>
        </authorList>
    </citation>
    <scope>NUCLEOTIDE SEQUENCE [LARGE SCALE GENOMIC DNA]</scope>
    <source>
        <strain evidence="5">CGMCC 1.10759</strain>
    </source>
</reference>
<protein>
    <submittedName>
        <fullName evidence="4">Amidohydrolase</fullName>
    </submittedName>
</protein>
<dbReference type="InterPro" id="IPR011650">
    <property type="entry name" value="Peptidase_M20_dimer"/>
</dbReference>
<dbReference type="Gene3D" id="3.30.70.360">
    <property type="match status" value="1"/>
</dbReference>
<keyword evidence="5" id="KW-1185">Reference proteome</keyword>
<keyword evidence="2" id="KW-0732">Signal</keyword>
<feature type="domain" description="Peptidase M20 dimerisation" evidence="3">
    <location>
        <begin position="227"/>
        <end position="326"/>
    </location>
</feature>
<feature type="chain" id="PRO_5047342434" evidence="2">
    <location>
        <begin position="30"/>
        <end position="439"/>
    </location>
</feature>
<evidence type="ECO:0000259" key="3">
    <source>
        <dbReference type="Pfam" id="PF07687"/>
    </source>
</evidence>
<gene>
    <name evidence="4" type="ORF">ACFPN2_11950</name>
</gene>
<dbReference type="EMBL" id="JBHSDU010000003">
    <property type="protein sequence ID" value="MFC4309795.1"/>
    <property type="molecule type" value="Genomic_DNA"/>
</dbReference>
<evidence type="ECO:0000313" key="5">
    <source>
        <dbReference type="Proteomes" id="UP001595904"/>
    </source>
</evidence>
<sequence>MHRSARTRKLASTLTGGALALAIPVLASADVSPIDVAAKAVEPQVIEWRRHLHANPELSNREFKTAEFIAKRLKAMGLEVKTGIGHTGVAALLKGGKPGRTIALRADMDALPVTEQNDLPFKSKVTTDFRGEKVGVMHACGHDGHVAILLGVAEALVKMKASLPGQVLFVFQPAEEGPPEGERGGAKLMMEEGLFNIAKPDAMIGLHLMASLNTGVIGYKPGPLMAGSDYFTITVTGAQTHGSRPWNGVDPITVSGQIITGLQTIVSRQIDITQVPAVITIGAIKGGIRFNIIPDSVEMVGTVRNFDRAMRDDIIKRMQTTASNIAEASGAKAEVKFRPEVSLPPVVNDLELTNRAVPLFEQLVGKENVTQISLQTTADDFSFFGTEIPSIYFWVGVTPRDKDASKVPFNHSPLFYLDEAGLITGVRAMLTLTTDFLAK</sequence>
<dbReference type="SUPFAM" id="SSF55031">
    <property type="entry name" value="Bacterial exopeptidase dimerisation domain"/>
    <property type="match status" value="1"/>
</dbReference>
<evidence type="ECO:0000313" key="4">
    <source>
        <dbReference type="EMBL" id="MFC4309795.1"/>
    </source>
</evidence>
<dbReference type="PANTHER" id="PTHR11014:SF63">
    <property type="entry name" value="METALLOPEPTIDASE, PUTATIVE (AFU_ORTHOLOGUE AFUA_6G09600)-RELATED"/>
    <property type="match status" value="1"/>
</dbReference>
<dbReference type="Proteomes" id="UP001595904">
    <property type="component" value="Unassembled WGS sequence"/>
</dbReference>
<proteinExistence type="predicted"/>
<dbReference type="PIRSF" id="PIRSF005962">
    <property type="entry name" value="Pept_M20D_amidohydro"/>
    <property type="match status" value="1"/>
</dbReference>
<dbReference type="InterPro" id="IPR002933">
    <property type="entry name" value="Peptidase_M20"/>
</dbReference>
<dbReference type="Pfam" id="PF07687">
    <property type="entry name" value="M20_dimer"/>
    <property type="match status" value="1"/>
</dbReference>
<evidence type="ECO:0000256" key="1">
    <source>
        <dbReference type="ARBA" id="ARBA00022801"/>
    </source>
</evidence>
<feature type="signal peptide" evidence="2">
    <location>
        <begin position="1"/>
        <end position="29"/>
    </location>
</feature>
<dbReference type="SUPFAM" id="SSF53187">
    <property type="entry name" value="Zn-dependent exopeptidases"/>
    <property type="match status" value="1"/>
</dbReference>
<dbReference type="PANTHER" id="PTHR11014">
    <property type="entry name" value="PEPTIDASE M20 FAMILY MEMBER"/>
    <property type="match status" value="1"/>
</dbReference>
<dbReference type="InterPro" id="IPR036264">
    <property type="entry name" value="Bact_exopeptidase_dim_dom"/>
</dbReference>
<dbReference type="Pfam" id="PF01546">
    <property type="entry name" value="Peptidase_M20"/>
    <property type="match status" value="1"/>
</dbReference>
<comment type="caution">
    <text evidence="4">The sequence shown here is derived from an EMBL/GenBank/DDBJ whole genome shotgun (WGS) entry which is preliminary data.</text>
</comment>
<accession>A0ABV8SSU3</accession>
<organism evidence="4 5">
    <name type="scientific">Steroidobacter flavus</name>
    <dbReference type="NCBI Taxonomy" id="1842136"/>
    <lineage>
        <taxon>Bacteria</taxon>
        <taxon>Pseudomonadati</taxon>
        <taxon>Pseudomonadota</taxon>
        <taxon>Gammaproteobacteria</taxon>
        <taxon>Steroidobacterales</taxon>
        <taxon>Steroidobacteraceae</taxon>
        <taxon>Steroidobacter</taxon>
    </lineage>
</organism>
<evidence type="ECO:0000256" key="2">
    <source>
        <dbReference type="SAM" id="SignalP"/>
    </source>
</evidence>
<name>A0ABV8SSU3_9GAMM</name>
<dbReference type="Gene3D" id="3.40.630.10">
    <property type="entry name" value="Zn peptidases"/>
    <property type="match status" value="1"/>
</dbReference>
<dbReference type="RefSeq" id="WP_380596829.1">
    <property type="nucleotide sequence ID" value="NZ_JBHSDU010000003.1"/>
</dbReference>
<keyword evidence="1" id="KW-0378">Hydrolase</keyword>
<dbReference type="NCBIfam" id="TIGR01891">
    <property type="entry name" value="amidohydrolases"/>
    <property type="match status" value="1"/>
</dbReference>
<dbReference type="InterPro" id="IPR017439">
    <property type="entry name" value="Amidohydrolase"/>
</dbReference>